<dbReference type="EMBL" id="FNCH01000040">
    <property type="protein sequence ID" value="SDH70078.1"/>
    <property type="molecule type" value="Genomic_DNA"/>
</dbReference>
<evidence type="ECO:0000313" key="3">
    <source>
        <dbReference type="Proteomes" id="UP000199643"/>
    </source>
</evidence>
<organism evidence="2 3">
    <name type="scientific">Pedobacter terrae</name>
    <dbReference type="NCBI Taxonomy" id="405671"/>
    <lineage>
        <taxon>Bacteria</taxon>
        <taxon>Pseudomonadati</taxon>
        <taxon>Bacteroidota</taxon>
        <taxon>Sphingobacteriia</taxon>
        <taxon>Sphingobacteriales</taxon>
        <taxon>Sphingobacteriaceae</taxon>
        <taxon>Pedobacter</taxon>
    </lineage>
</organism>
<name>A0A1G8EJL6_9SPHI</name>
<gene>
    <name evidence="2" type="ORF">SAMN05421827_1403</name>
</gene>
<accession>A0A1G8EJL6</accession>
<dbReference type="AlphaFoldDB" id="A0A1G8EJL6"/>
<reference evidence="3" key="1">
    <citation type="submission" date="2016-10" db="EMBL/GenBank/DDBJ databases">
        <authorList>
            <person name="Varghese N."/>
            <person name="Submissions S."/>
        </authorList>
    </citation>
    <scope>NUCLEOTIDE SEQUENCE [LARGE SCALE GENOMIC DNA]</scope>
    <source>
        <strain evidence="3">DSM 17933</strain>
    </source>
</reference>
<keyword evidence="3" id="KW-1185">Reference proteome</keyword>
<protein>
    <submittedName>
        <fullName evidence="2">Uncharacterized protein</fullName>
    </submittedName>
</protein>
<proteinExistence type="predicted"/>
<keyword evidence="1" id="KW-0472">Membrane</keyword>
<dbReference type="STRING" id="405671.SAMN05421827_1403"/>
<keyword evidence="1" id="KW-0812">Transmembrane</keyword>
<dbReference type="Proteomes" id="UP000199643">
    <property type="component" value="Unassembled WGS sequence"/>
</dbReference>
<feature type="transmembrane region" description="Helical" evidence="1">
    <location>
        <begin position="6"/>
        <end position="25"/>
    </location>
</feature>
<evidence type="ECO:0000256" key="1">
    <source>
        <dbReference type="SAM" id="Phobius"/>
    </source>
</evidence>
<sequence length="45" mass="5096">MGMPIYQLIITIAPILFRMVIVLKLTGSFVNEDSELTIVFDLNLI</sequence>
<evidence type="ECO:0000313" key="2">
    <source>
        <dbReference type="EMBL" id="SDH70078.1"/>
    </source>
</evidence>
<keyword evidence="1" id="KW-1133">Transmembrane helix</keyword>